<dbReference type="GO" id="GO:0005739">
    <property type="term" value="C:mitochondrion"/>
    <property type="evidence" value="ECO:0007669"/>
    <property type="project" value="TreeGrafter"/>
</dbReference>
<accession>A0A194W5A5</accession>
<dbReference type="PANTHER" id="PTHR46118:SF4">
    <property type="entry name" value="PROTEIN ABHD11"/>
    <property type="match status" value="1"/>
</dbReference>
<dbReference type="FunFam" id="3.40.50.1820:FF:000039">
    <property type="entry name" value="Esterase ybfF"/>
    <property type="match status" value="1"/>
</dbReference>
<feature type="region of interest" description="Disordered" evidence="5">
    <location>
        <begin position="227"/>
        <end position="259"/>
    </location>
</feature>
<feature type="domain" description="HTH TFE/IIEalpha-type" evidence="6">
    <location>
        <begin position="4"/>
        <end position="101"/>
    </location>
</feature>
<dbReference type="GO" id="GO:0052689">
    <property type="term" value="F:carboxylic ester hydrolase activity"/>
    <property type="evidence" value="ECO:0007669"/>
    <property type="project" value="TreeGrafter"/>
</dbReference>
<dbReference type="SMR" id="A0A194W5A5"/>
<evidence type="ECO:0000256" key="1">
    <source>
        <dbReference type="ARBA" id="ARBA00008645"/>
    </source>
</evidence>
<dbReference type="ESTHER" id="9pezi-a0a194w5a5">
    <property type="family name" value="ABHD11-Acetyl_transferase"/>
</dbReference>
<reference evidence="7" key="1">
    <citation type="submission" date="2014-12" db="EMBL/GenBank/DDBJ databases">
        <title>Genome Sequence of Valsa Canker Pathogens Uncovers a Specific Adaption of Colonization on Woody Bark.</title>
        <authorList>
            <person name="Yin Z."/>
            <person name="Liu H."/>
            <person name="Gao X."/>
            <person name="Li Z."/>
            <person name="Song N."/>
            <person name="Ke X."/>
            <person name="Dai Q."/>
            <person name="Wu Y."/>
            <person name="Sun Y."/>
            <person name="Xu J.-R."/>
            <person name="Kang Z.K."/>
            <person name="Wang L."/>
            <person name="Huang L."/>
        </authorList>
    </citation>
    <scope>NUCLEOTIDE SEQUENCE [LARGE SCALE GENOMIC DNA]</scope>
    <source>
        <strain evidence="7">03-8</strain>
    </source>
</reference>
<dbReference type="InterPro" id="IPR029058">
    <property type="entry name" value="AB_hydrolase_fold"/>
</dbReference>
<evidence type="ECO:0000313" key="7">
    <source>
        <dbReference type="EMBL" id="KUI71235.1"/>
    </source>
</evidence>
<evidence type="ECO:0000256" key="2">
    <source>
        <dbReference type="ARBA" id="ARBA00022801"/>
    </source>
</evidence>
<dbReference type="GO" id="GO:0006367">
    <property type="term" value="P:transcription initiation at RNA polymerase II promoter"/>
    <property type="evidence" value="ECO:0007669"/>
    <property type="project" value="InterPro"/>
</dbReference>
<dbReference type="AlphaFoldDB" id="A0A194W5A5"/>
<dbReference type="InterPro" id="IPR000073">
    <property type="entry name" value="AB_hydrolase_1"/>
</dbReference>
<dbReference type="Pfam" id="PF00561">
    <property type="entry name" value="Abhydrolase_1"/>
    <property type="match status" value="1"/>
</dbReference>
<evidence type="ECO:0000259" key="6">
    <source>
        <dbReference type="PROSITE" id="PS51344"/>
    </source>
</evidence>
<dbReference type="PROSITE" id="PS51344">
    <property type="entry name" value="HTH_TFE_IIE"/>
    <property type="match status" value="1"/>
</dbReference>
<protein>
    <recommendedName>
        <fullName evidence="6">HTH TFE/IIEalpha-type domain-containing protein</fullName>
    </recommendedName>
</protein>
<evidence type="ECO:0000256" key="3">
    <source>
        <dbReference type="ARBA" id="ARBA00023015"/>
    </source>
</evidence>
<dbReference type="OrthoDB" id="361102at2759"/>
<evidence type="ECO:0000256" key="5">
    <source>
        <dbReference type="SAM" id="MobiDB-lite"/>
    </source>
</evidence>
<dbReference type="PANTHER" id="PTHR46118">
    <property type="entry name" value="PROTEIN ABHD11"/>
    <property type="match status" value="1"/>
</dbReference>
<keyword evidence="3" id="KW-0805">Transcription regulation</keyword>
<keyword evidence="4" id="KW-0804">Transcription</keyword>
<dbReference type="Proteomes" id="UP000078559">
    <property type="component" value="Chromosome 7"/>
</dbReference>
<dbReference type="Pfam" id="PF02002">
    <property type="entry name" value="TFIIE_alpha"/>
    <property type="match status" value="1"/>
</dbReference>
<proteinExistence type="inferred from homology"/>
<comment type="similarity">
    <text evidence="1">Belongs to the AB hydrolase superfamily.</text>
</comment>
<dbReference type="Gene3D" id="3.40.50.1820">
    <property type="entry name" value="alpha/beta hydrolase"/>
    <property type="match status" value="1"/>
</dbReference>
<evidence type="ECO:0000256" key="4">
    <source>
        <dbReference type="ARBA" id="ARBA00023163"/>
    </source>
</evidence>
<dbReference type="InterPro" id="IPR002853">
    <property type="entry name" value="TFIIE_asu"/>
</dbReference>
<keyword evidence="2" id="KW-0378">Hydrolase</keyword>
<evidence type="ECO:0000313" key="8">
    <source>
        <dbReference type="Proteomes" id="UP000078559"/>
    </source>
</evidence>
<keyword evidence="8" id="KW-1185">Reference proteome</keyword>
<feature type="compositionally biased region" description="Basic and acidic residues" evidence="5">
    <location>
        <begin position="330"/>
        <end position="339"/>
    </location>
</feature>
<sequence length="716" mass="79790">MDLAKQLVRSCARAFYQQPSFDVRHILVIDALVIHSALRDDDLAYLLSMTAMKDLHKLCTKLRDDRFLAIHIRSELKEGSVRPVNRTYYFIDYRQTIDYIKWRVYKLGKDMQVPSVPANERKEYVCPRCKADFTQMEVLDTVGPLGFICQKCEHILSHEADRTSAGHEKVTRLNNQLKFITDQLLRIDSMVVPDNDFELAIQSALPVVRDAQHQVARSTVVEPAKPTSVKGLADTGPKKIDINISNSEGPTEEEREAERLRKEKIAKQNALPSWMSSSTIDGASYSATPTAGGTASNVEADKQTLKRTQALDESQAQELSSYMENLKREQAALAAKKEEESEDDDDEGDFEDVITTRPVNSTPAPAPAITALKPAPSPLRQSIVPNKSARVNGNGAPSLKREMRMMPRVGARPVLRGLHPGCLRPSVVTNRFYSTSGSITTVPLVYDLHEPAKLVSDNPGRTSPILFLHGLFGSKKNNRGISKALARDLGRSIYALDLRNHGDSPHDPRHDYMAMAEDVGAFMEEHKIDKPTIIGHSMGAKAAMTLALRSPELVKDIVAVDNAPVDAVLGTDFAKYVRNMKKIEEANVSSLKEADAIMAEVEESLPIRQFLLGNLYTPKGQKTKKFRVPIDILGKALSHMGDFPYKEPGKVRFQKPALFVRGTKSKYVPDEVLPVVGEFFPLFEVVDVEAGHWLISENPEAFRQAVVRFLSPEEEE</sequence>
<organism evidence="7 8">
    <name type="scientific">Cytospora mali</name>
    <name type="common">Apple Valsa canker fungus</name>
    <name type="synonym">Valsa mali</name>
    <dbReference type="NCBI Taxonomy" id="578113"/>
    <lineage>
        <taxon>Eukaryota</taxon>
        <taxon>Fungi</taxon>
        <taxon>Dikarya</taxon>
        <taxon>Ascomycota</taxon>
        <taxon>Pezizomycotina</taxon>
        <taxon>Sordariomycetes</taxon>
        <taxon>Sordariomycetidae</taxon>
        <taxon>Diaporthales</taxon>
        <taxon>Cytosporaceae</taxon>
        <taxon>Cytospora</taxon>
    </lineage>
</organism>
<dbReference type="SUPFAM" id="SSF53474">
    <property type="entry name" value="alpha/beta-Hydrolases"/>
    <property type="match status" value="1"/>
</dbReference>
<dbReference type="InterPro" id="IPR024550">
    <property type="entry name" value="TFIIEa/SarR/Rpc3_HTH_dom"/>
</dbReference>
<dbReference type="EMBL" id="CM003104">
    <property type="protein sequence ID" value="KUI71235.1"/>
    <property type="molecule type" value="Genomic_DNA"/>
</dbReference>
<gene>
    <name evidence="7" type="ORF">VM1G_06645</name>
</gene>
<feature type="region of interest" description="Disordered" evidence="5">
    <location>
        <begin position="330"/>
        <end position="350"/>
    </location>
</feature>
<feature type="compositionally biased region" description="Acidic residues" evidence="5">
    <location>
        <begin position="340"/>
        <end position="350"/>
    </location>
</feature>
<dbReference type="SMART" id="SM00531">
    <property type="entry name" value="TFIIE"/>
    <property type="match status" value="1"/>
</dbReference>
<name>A0A194W5A5_CYTMA</name>
<dbReference type="InterPro" id="IPR017919">
    <property type="entry name" value="TFIIE/TFIIEa_HTH"/>
</dbReference>